<dbReference type="PANTHER" id="PTHR14950">
    <property type="entry name" value="DICER-RELATED"/>
    <property type="match status" value="1"/>
</dbReference>
<name>A0A1L7X9M6_9HELO</name>
<feature type="domain" description="DRBM" evidence="15">
    <location>
        <begin position="1314"/>
        <end position="1381"/>
    </location>
</feature>
<dbReference type="SMART" id="SM00490">
    <property type="entry name" value="HELICc"/>
    <property type="match status" value="1"/>
</dbReference>
<evidence type="ECO:0000259" key="19">
    <source>
        <dbReference type="PROSITE" id="PS51327"/>
    </source>
</evidence>
<evidence type="ECO:0000256" key="3">
    <source>
        <dbReference type="ARBA" id="ARBA00022721"/>
    </source>
</evidence>
<dbReference type="Pfam" id="PF03368">
    <property type="entry name" value="Dicer_dimer"/>
    <property type="match status" value="1"/>
</dbReference>
<evidence type="ECO:0000256" key="1">
    <source>
        <dbReference type="ARBA" id="ARBA00001936"/>
    </source>
</evidence>
<dbReference type="GO" id="GO:0050688">
    <property type="term" value="P:regulation of defense response to virus"/>
    <property type="evidence" value="ECO:0007669"/>
    <property type="project" value="UniProtKB-KW"/>
</dbReference>
<feature type="domain" description="Helicase C-terminal" evidence="18">
    <location>
        <begin position="371"/>
        <end position="543"/>
    </location>
</feature>
<dbReference type="CDD" id="cd00593">
    <property type="entry name" value="RIBOc"/>
    <property type="match status" value="2"/>
</dbReference>
<dbReference type="PANTHER" id="PTHR14950:SF37">
    <property type="entry name" value="ENDORIBONUCLEASE DICER"/>
    <property type="match status" value="1"/>
</dbReference>
<dbReference type="InterPro" id="IPR036389">
    <property type="entry name" value="RNase_III_sf"/>
</dbReference>
<keyword evidence="12" id="KW-0051">Antiviral defense</keyword>
<evidence type="ECO:0000256" key="5">
    <source>
        <dbReference type="ARBA" id="ARBA00022737"/>
    </source>
</evidence>
<dbReference type="SUPFAM" id="SSF69065">
    <property type="entry name" value="RNase III domain-like"/>
    <property type="match status" value="2"/>
</dbReference>
<keyword evidence="9" id="KW-0067">ATP-binding</keyword>
<comment type="similarity">
    <text evidence="14">Belongs to the helicase family. Dicer subfamily.</text>
</comment>
<dbReference type="SMART" id="SM00487">
    <property type="entry name" value="DEXDc"/>
    <property type="match status" value="1"/>
</dbReference>
<evidence type="ECO:0000256" key="8">
    <source>
        <dbReference type="ARBA" id="ARBA00022806"/>
    </source>
</evidence>
<dbReference type="STRING" id="576137.A0A1L7X9M6"/>
<evidence type="ECO:0000313" key="20">
    <source>
        <dbReference type="EMBL" id="CZR61729.1"/>
    </source>
</evidence>
<keyword evidence="13" id="KW-0464">Manganese</keyword>
<feature type="domain" description="Dicer dsRNA-binding fold" evidence="19">
    <location>
        <begin position="564"/>
        <end position="665"/>
    </location>
</feature>
<dbReference type="PROSITE" id="PS50142">
    <property type="entry name" value="RNASE_3_2"/>
    <property type="match status" value="2"/>
</dbReference>
<dbReference type="PROSITE" id="PS51327">
    <property type="entry name" value="DICER_DSRBF"/>
    <property type="match status" value="1"/>
</dbReference>
<dbReference type="GO" id="GO:0005634">
    <property type="term" value="C:nucleus"/>
    <property type="evidence" value="ECO:0007669"/>
    <property type="project" value="TreeGrafter"/>
</dbReference>
<dbReference type="GO" id="GO:0051607">
    <property type="term" value="P:defense response to virus"/>
    <property type="evidence" value="ECO:0007669"/>
    <property type="project" value="UniProtKB-KW"/>
</dbReference>
<comment type="cofactor">
    <cofactor evidence="1">
        <name>Mn(2+)</name>
        <dbReference type="ChEBI" id="CHEBI:29035"/>
    </cofactor>
</comment>
<dbReference type="GO" id="GO:0046872">
    <property type="term" value="F:metal ion binding"/>
    <property type="evidence" value="ECO:0007669"/>
    <property type="project" value="UniProtKB-KW"/>
</dbReference>
<dbReference type="EMBL" id="FJOG01000019">
    <property type="protein sequence ID" value="CZR61729.1"/>
    <property type="molecule type" value="Genomic_DNA"/>
</dbReference>
<keyword evidence="8 20" id="KW-0347">Helicase</keyword>
<dbReference type="SMART" id="SM00535">
    <property type="entry name" value="RIBOc"/>
    <property type="match status" value="2"/>
</dbReference>
<keyword evidence="6" id="KW-0547">Nucleotide-binding</keyword>
<dbReference type="GO" id="GO:0005524">
    <property type="term" value="F:ATP binding"/>
    <property type="evidence" value="ECO:0007669"/>
    <property type="project" value="UniProtKB-KW"/>
</dbReference>
<evidence type="ECO:0000256" key="13">
    <source>
        <dbReference type="ARBA" id="ARBA00023211"/>
    </source>
</evidence>
<evidence type="ECO:0000259" key="18">
    <source>
        <dbReference type="PROSITE" id="PS51194"/>
    </source>
</evidence>
<keyword evidence="11 14" id="KW-0694">RNA-binding</keyword>
<accession>A0A1L7X9M6</accession>
<dbReference type="Gene3D" id="1.10.1520.10">
    <property type="entry name" value="Ribonuclease III domain"/>
    <property type="match status" value="2"/>
</dbReference>
<dbReference type="SUPFAM" id="SSF52540">
    <property type="entry name" value="P-loop containing nucleoside triphosphate hydrolases"/>
    <property type="match status" value="1"/>
</dbReference>
<dbReference type="InterPro" id="IPR014720">
    <property type="entry name" value="dsRBD_dom"/>
</dbReference>
<keyword evidence="7" id="KW-0378">Hydrolase</keyword>
<keyword evidence="10" id="KW-0460">Magnesium</keyword>
<evidence type="ECO:0000259" key="17">
    <source>
        <dbReference type="PROSITE" id="PS51192"/>
    </source>
</evidence>
<dbReference type="GO" id="GO:0030422">
    <property type="term" value="P:siRNA processing"/>
    <property type="evidence" value="ECO:0007669"/>
    <property type="project" value="TreeGrafter"/>
</dbReference>
<dbReference type="InterPro" id="IPR005034">
    <property type="entry name" value="Dicer_dimerisation"/>
</dbReference>
<dbReference type="Gene3D" id="3.40.50.300">
    <property type="entry name" value="P-loop containing nucleotide triphosphate hydrolases"/>
    <property type="match status" value="2"/>
</dbReference>
<dbReference type="Pfam" id="PF00270">
    <property type="entry name" value="DEAD"/>
    <property type="match status" value="1"/>
</dbReference>
<evidence type="ECO:0000256" key="7">
    <source>
        <dbReference type="ARBA" id="ARBA00022801"/>
    </source>
</evidence>
<dbReference type="InterPro" id="IPR038248">
    <property type="entry name" value="Dicer_dimer_sf"/>
</dbReference>
<dbReference type="OrthoDB" id="416741at2759"/>
<evidence type="ECO:0000256" key="14">
    <source>
        <dbReference type="PROSITE-ProRule" id="PRU00657"/>
    </source>
</evidence>
<dbReference type="Proteomes" id="UP000184330">
    <property type="component" value="Unassembled WGS sequence"/>
</dbReference>
<dbReference type="InterPro" id="IPR011545">
    <property type="entry name" value="DEAD/DEAH_box_helicase_dom"/>
</dbReference>
<evidence type="ECO:0000256" key="9">
    <source>
        <dbReference type="ARBA" id="ARBA00022840"/>
    </source>
</evidence>
<dbReference type="PROSITE" id="PS50137">
    <property type="entry name" value="DS_RBD"/>
    <property type="match status" value="1"/>
</dbReference>
<dbReference type="PROSITE" id="PS51194">
    <property type="entry name" value="HELICASE_CTER"/>
    <property type="match status" value="1"/>
</dbReference>
<evidence type="ECO:0000259" key="16">
    <source>
        <dbReference type="PROSITE" id="PS50142"/>
    </source>
</evidence>
<evidence type="ECO:0000259" key="15">
    <source>
        <dbReference type="PROSITE" id="PS50137"/>
    </source>
</evidence>
<keyword evidence="3" id="KW-0930">Antiviral protein</keyword>
<evidence type="ECO:0000256" key="10">
    <source>
        <dbReference type="ARBA" id="ARBA00022842"/>
    </source>
</evidence>
<evidence type="ECO:0000256" key="2">
    <source>
        <dbReference type="ARBA" id="ARBA00001946"/>
    </source>
</evidence>
<dbReference type="Gene3D" id="3.30.160.380">
    <property type="entry name" value="Dicer dimerisation domain"/>
    <property type="match status" value="1"/>
</dbReference>
<feature type="domain" description="RNase III" evidence="16">
    <location>
        <begin position="1102"/>
        <end position="1284"/>
    </location>
</feature>
<dbReference type="InterPro" id="IPR001650">
    <property type="entry name" value="Helicase_C-like"/>
</dbReference>
<organism evidence="20 21">
    <name type="scientific">Phialocephala subalpina</name>
    <dbReference type="NCBI Taxonomy" id="576137"/>
    <lineage>
        <taxon>Eukaryota</taxon>
        <taxon>Fungi</taxon>
        <taxon>Dikarya</taxon>
        <taxon>Ascomycota</taxon>
        <taxon>Pezizomycotina</taxon>
        <taxon>Leotiomycetes</taxon>
        <taxon>Helotiales</taxon>
        <taxon>Mollisiaceae</taxon>
        <taxon>Phialocephala</taxon>
        <taxon>Phialocephala fortinii species complex</taxon>
    </lineage>
</organism>
<keyword evidence="21" id="KW-1185">Reference proteome</keyword>
<evidence type="ECO:0000256" key="6">
    <source>
        <dbReference type="ARBA" id="ARBA00022741"/>
    </source>
</evidence>
<dbReference type="InterPro" id="IPR014001">
    <property type="entry name" value="Helicase_ATP-bd"/>
</dbReference>
<dbReference type="GO" id="GO:0003723">
    <property type="term" value="F:RNA binding"/>
    <property type="evidence" value="ECO:0007669"/>
    <property type="project" value="UniProtKB-UniRule"/>
</dbReference>
<keyword evidence="4" id="KW-0479">Metal-binding</keyword>
<dbReference type="Pfam" id="PF00636">
    <property type="entry name" value="Ribonuclease_3"/>
    <property type="match status" value="2"/>
</dbReference>
<dbReference type="Pfam" id="PF00271">
    <property type="entry name" value="Helicase_C"/>
    <property type="match status" value="1"/>
</dbReference>
<proteinExistence type="inferred from homology"/>
<evidence type="ECO:0000256" key="4">
    <source>
        <dbReference type="ARBA" id="ARBA00022723"/>
    </source>
</evidence>
<dbReference type="GO" id="GO:0004386">
    <property type="term" value="F:helicase activity"/>
    <property type="evidence" value="ECO:0007669"/>
    <property type="project" value="UniProtKB-KW"/>
</dbReference>
<evidence type="ECO:0000313" key="21">
    <source>
        <dbReference type="Proteomes" id="UP000184330"/>
    </source>
</evidence>
<feature type="domain" description="RNase III" evidence="16">
    <location>
        <begin position="920"/>
        <end position="1054"/>
    </location>
</feature>
<keyword evidence="5" id="KW-0677">Repeat</keyword>
<dbReference type="GO" id="GO:0005737">
    <property type="term" value="C:cytoplasm"/>
    <property type="evidence" value="ECO:0007669"/>
    <property type="project" value="TreeGrafter"/>
</dbReference>
<dbReference type="PROSITE" id="PS00517">
    <property type="entry name" value="RNASE_3_1"/>
    <property type="match status" value="2"/>
</dbReference>
<sequence length="1397" mass="157742">MASTLATAETGREDSTIEARAYQTEMLEESLKGNVIVAMDTGSGKTHVAVLRIKKELEVPAAGKVIWFLAPTVQLCLQQLAVLQSQIASVQIKSFTSLDNVDKWSDKATWDAVLTNVNIVVSTYAVLYDALSHAFVNMKSLALIVFDEAHNCIGKYPGSKLMKNYYWPSKKVRAPVPHILGLTASPIVGSNLDGLRTLEYTLDAKCKSPLKQKMDLVLHVNLPTLIQIQYDAVVNSGRRTHSMIRLGEAHEKLDIHEDPEIVRLWNTNTDTAKEELEKALMAESTFVQKQMKSFIRTSIAVHQVLGDWAADAYISKVTSGFIQGTDSKDTKFLGWEDSEKQYLANALRCLGSASDTISIFLKDSISDKAGALIRFLSSCDQNTIGIIFVKERAMAYMLYRLLLEHPDTCKLFCLGMVVGMSKPPVGKHDIFEYSHHETQTKTLAKFRTGKINLLIATSVVEEGIDVPQCNLVICFDEPANLKSFIQRRGRARLRGSKLVMMLKKTSKSRVAEWKELERLMKLQYEMEEKGIHTQAKLEENEMEQSKRRAFRVQSTGAVLDMDTAKGHLECFCSRLSSYSEVHMRPEYIILKEYQEGGQWETPLVRAKVILPVTLDYSLRVHESQTRWGSEKNATKDAAFEAYVALYRAGLVNDHLLPLSFPEHSKYMEEQESLIEVQQQFNPWPAVARAWEYKEKLQRRVLTVKDEAGSTKCQIQMLIPANIPDMKAIRIYFGSSSEWKIGFGPATTIPHSLSIADDTTALLSLSYGHRWEVEQLRHIVLFKAKDVNISSFLQEDLSSISTDRADDTIGLLRDPQNRGHPYLFHKWLPTKPPLNSIQKPHKDHESFPQDQPFVAVKKWSHRSDFLHPIAPNLATNGGPLAEYFTVFPRSLLKIDTLPTALSQFGLLVPSLLHNIEVQLLVGELCATVLSRIEIPDFELIRTAISAPVAQEQENYQKLEFLGDSVLKFFTSIFAASKYPKWPEGYLSHKKDAIVSNSRLCRAGLDRGVDKFILTKTFTGRKWRPIYVDTQLGDQEKTTREMPTKTIADVVESLIGVGWKMGRYPTSLSISKVFLPEIDLPSLEVGRLRLFEIAAGNVPLPADLHYLEKLVGYPFKKKSLLIQSMSHSSYRMATASYDRLEFLGDAILEIIIVTELMKYEEELSHSLMHLYKTSLVNGDYLSFIALEWKITQRKTDLKEDPASGLPTKEESVFSLPLWKFMRHGLPDIGDTQCEVERRHALLRCDIIHALERGKEYPWSLLARVNANKFYSDLVESMLGAVWVDSGSLDACEQVLDRMGILKLMHRLIKDQVHALHPREELQILAKGKKVKYEEQVQKSTDADDEWLCTVCIGEDQIIEVASGVSREEVKTRAAEGAVALLRNANGRSGLPVAYPGRRS</sequence>
<evidence type="ECO:0000256" key="12">
    <source>
        <dbReference type="ARBA" id="ARBA00023118"/>
    </source>
</evidence>
<reference evidence="20 21" key="1">
    <citation type="submission" date="2016-03" db="EMBL/GenBank/DDBJ databases">
        <authorList>
            <person name="Ploux O."/>
        </authorList>
    </citation>
    <scope>NUCLEOTIDE SEQUENCE [LARGE SCALE GENOMIC DNA]</scope>
    <source>
        <strain evidence="20 21">UAMH 11012</strain>
    </source>
</reference>
<dbReference type="InterPro" id="IPR000999">
    <property type="entry name" value="RNase_III_dom"/>
</dbReference>
<comment type="cofactor">
    <cofactor evidence="2">
        <name>Mg(2+)</name>
        <dbReference type="ChEBI" id="CHEBI:18420"/>
    </cofactor>
</comment>
<gene>
    <name evidence="20" type="ORF">PAC_11626</name>
</gene>
<dbReference type="InterPro" id="IPR027417">
    <property type="entry name" value="P-loop_NTPase"/>
</dbReference>
<feature type="domain" description="Helicase ATP-binding" evidence="17">
    <location>
        <begin position="26"/>
        <end position="204"/>
    </location>
</feature>
<dbReference type="PROSITE" id="PS51192">
    <property type="entry name" value="HELICASE_ATP_BIND_1"/>
    <property type="match status" value="1"/>
</dbReference>
<protein>
    <submittedName>
        <fullName evidence="20">Related to Dcl-2 dicer RNA helicase/RNAseIII CAF</fullName>
    </submittedName>
</protein>
<evidence type="ECO:0000256" key="11">
    <source>
        <dbReference type="ARBA" id="ARBA00022884"/>
    </source>
</evidence>
<dbReference type="GO" id="GO:0004525">
    <property type="term" value="F:ribonuclease III activity"/>
    <property type="evidence" value="ECO:0007669"/>
    <property type="project" value="InterPro"/>
</dbReference>